<dbReference type="EMBL" id="BONV01000002">
    <property type="protein sequence ID" value="GIG77790.1"/>
    <property type="molecule type" value="Genomic_DNA"/>
</dbReference>
<feature type="transmembrane region" description="Helical" evidence="7">
    <location>
        <begin position="42"/>
        <end position="69"/>
    </location>
</feature>
<feature type="domain" description="Peptidase M48" evidence="8">
    <location>
        <begin position="128"/>
        <end position="197"/>
    </location>
</feature>
<comment type="similarity">
    <text evidence="6">Belongs to the peptidase M48 family.</text>
</comment>
<dbReference type="AlphaFoldDB" id="A0A8J3M5Z6"/>
<gene>
    <name evidence="9" type="primary">blaR</name>
    <name evidence="9" type="ORF">Pka01_09170</name>
</gene>
<keyword evidence="2" id="KW-0479">Metal-binding</keyword>
<reference evidence="9 10" key="1">
    <citation type="submission" date="2021-01" db="EMBL/GenBank/DDBJ databases">
        <title>Whole genome shotgun sequence of Planotetraspora kaengkrachanensis NBRC 104272.</title>
        <authorList>
            <person name="Komaki H."/>
            <person name="Tamura T."/>
        </authorList>
    </citation>
    <scope>NUCLEOTIDE SEQUENCE [LARGE SCALE GENOMIC DNA]</scope>
    <source>
        <strain evidence="9 10">NBRC 104272</strain>
    </source>
</reference>
<keyword evidence="1 6" id="KW-0645">Protease</keyword>
<keyword evidence="7" id="KW-0812">Transmembrane</keyword>
<keyword evidence="4 6" id="KW-0862">Zinc</keyword>
<evidence type="ECO:0000256" key="5">
    <source>
        <dbReference type="ARBA" id="ARBA00023049"/>
    </source>
</evidence>
<evidence type="ECO:0000313" key="10">
    <source>
        <dbReference type="Proteomes" id="UP000630097"/>
    </source>
</evidence>
<proteinExistence type="inferred from homology"/>
<accession>A0A8J3M5Z6</accession>
<dbReference type="InterPro" id="IPR001915">
    <property type="entry name" value="Peptidase_M48"/>
</dbReference>
<keyword evidence="3 6" id="KW-0378">Hydrolase</keyword>
<feature type="transmembrane region" description="Helical" evidence="7">
    <location>
        <begin position="286"/>
        <end position="313"/>
    </location>
</feature>
<sequence>MTLWLAAAGVALVPVLLGGEVAARLDSARWTRRHPRAALVSWQAMGLAAGLGAVGIGLVAAVGPLAAIFPHGMHVLARQLLDGNGLHGLGPGHMAALAWSAGLIVWLVAHTIRMTAKVVREQRRLRLMVDVVGEHSAELDAYVLPDSRPVAYCVPGRRARVVLSQGTLDLLDERQLGAVLAHERAHARGHHDLVLLPFLAFARAFPWLPAAKIARRAVPLLLEMLADDRAKRRHGEAILAETLVRMATAISGQVTAGAPALAEVGALDRVERLLRRHPHGARWAPLVVYPAAGMLVSGPLAVLMAPLLCLTVWPA</sequence>
<name>A0A8J3M5Z6_9ACTN</name>
<keyword evidence="7" id="KW-1133">Transmembrane helix</keyword>
<protein>
    <recommendedName>
        <fullName evidence="8">Peptidase M48 domain-containing protein</fullName>
    </recommendedName>
</protein>
<dbReference type="Proteomes" id="UP000630097">
    <property type="component" value="Unassembled WGS sequence"/>
</dbReference>
<dbReference type="GO" id="GO:0004222">
    <property type="term" value="F:metalloendopeptidase activity"/>
    <property type="evidence" value="ECO:0007669"/>
    <property type="project" value="InterPro"/>
</dbReference>
<comment type="caution">
    <text evidence="9">The sequence shown here is derived from an EMBL/GenBank/DDBJ whole genome shotgun (WGS) entry which is preliminary data.</text>
</comment>
<evidence type="ECO:0000256" key="7">
    <source>
        <dbReference type="SAM" id="Phobius"/>
    </source>
</evidence>
<dbReference type="RefSeq" id="WP_203881277.1">
    <property type="nucleotide sequence ID" value="NZ_BAABHH010000002.1"/>
</dbReference>
<dbReference type="PANTHER" id="PTHR34978:SF3">
    <property type="entry name" value="SLR0241 PROTEIN"/>
    <property type="match status" value="1"/>
</dbReference>
<dbReference type="GO" id="GO:0006508">
    <property type="term" value="P:proteolysis"/>
    <property type="evidence" value="ECO:0007669"/>
    <property type="project" value="UniProtKB-KW"/>
</dbReference>
<evidence type="ECO:0000256" key="1">
    <source>
        <dbReference type="ARBA" id="ARBA00022670"/>
    </source>
</evidence>
<dbReference type="CDD" id="cd07326">
    <property type="entry name" value="M56_BlaR1_MecR1_like"/>
    <property type="match status" value="1"/>
</dbReference>
<dbReference type="GO" id="GO:0046872">
    <property type="term" value="F:metal ion binding"/>
    <property type="evidence" value="ECO:0007669"/>
    <property type="project" value="UniProtKB-KW"/>
</dbReference>
<evidence type="ECO:0000256" key="3">
    <source>
        <dbReference type="ARBA" id="ARBA00022801"/>
    </source>
</evidence>
<keyword evidence="10" id="KW-1185">Reference proteome</keyword>
<dbReference type="InterPro" id="IPR052173">
    <property type="entry name" value="Beta-lactam_resp_regulator"/>
</dbReference>
<comment type="cofactor">
    <cofactor evidence="6">
        <name>Zn(2+)</name>
        <dbReference type="ChEBI" id="CHEBI:29105"/>
    </cofactor>
    <text evidence="6">Binds 1 zinc ion per subunit.</text>
</comment>
<dbReference type="Pfam" id="PF01435">
    <property type="entry name" value="Peptidase_M48"/>
    <property type="match status" value="1"/>
</dbReference>
<keyword evidence="7" id="KW-0472">Membrane</keyword>
<evidence type="ECO:0000259" key="8">
    <source>
        <dbReference type="Pfam" id="PF01435"/>
    </source>
</evidence>
<evidence type="ECO:0000256" key="4">
    <source>
        <dbReference type="ARBA" id="ARBA00022833"/>
    </source>
</evidence>
<evidence type="ECO:0000256" key="2">
    <source>
        <dbReference type="ARBA" id="ARBA00022723"/>
    </source>
</evidence>
<dbReference type="Gene3D" id="3.30.2010.10">
    <property type="entry name" value="Metalloproteases ('zincins'), catalytic domain"/>
    <property type="match status" value="1"/>
</dbReference>
<dbReference type="PANTHER" id="PTHR34978">
    <property type="entry name" value="POSSIBLE SENSOR-TRANSDUCER PROTEIN BLAR"/>
    <property type="match status" value="1"/>
</dbReference>
<keyword evidence="5 6" id="KW-0482">Metalloprotease</keyword>
<organism evidence="9 10">
    <name type="scientific">Planotetraspora kaengkrachanensis</name>
    <dbReference type="NCBI Taxonomy" id="575193"/>
    <lineage>
        <taxon>Bacteria</taxon>
        <taxon>Bacillati</taxon>
        <taxon>Actinomycetota</taxon>
        <taxon>Actinomycetes</taxon>
        <taxon>Streptosporangiales</taxon>
        <taxon>Streptosporangiaceae</taxon>
        <taxon>Planotetraspora</taxon>
    </lineage>
</organism>
<evidence type="ECO:0000313" key="9">
    <source>
        <dbReference type="EMBL" id="GIG77790.1"/>
    </source>
</evidence>
<evidence type="ECO:0000256" key="6">
    <source>
        <dbReference type="RuleBase" id="RU003983"/>
    </source>
</evidence>